<reference evidence="2" key="2">
    <citation type="journal article" date="2021" name="Microbiome">
        <title>Successional dynamics and alternative stable states in a saline activated sludge microbial community over 9 years.</title>
        <authorList>
            <person name="Wang Y."/>
            <person name="Ye J."/>
            <person name="Ju F."/>
            <person name="Liu L."/>
            <person name="Boyd J.A."/>
            <person name="Deng Y."/>
            <person name="Parks D.H."/>
            <person name="Jiang X."/>
            <person name="Yin X."/>
            <person name="Woodcroft B.J."/>
            <person name="Tyson G.W."/>
            <person name="Hugenholtz P."/>
            <person name="Polz M.F."/>
            <person name="Zhang T."/>
        </authorList>
    </citation>
    <scope>NUCLEOTIDE SEQUENCE</scope>
    <source>
        <strain evidence="2">HKST-UBA13</strain>
    </source>
</reference>
<name>A0A955L253_9BACT</name>
<organism evidence="2 3">
    <name type="scientific">Candidatus Dojkabacteria bacterium</name>
    <dbReference type="NCBI Taxonomy" id="2099670"/>
    <lineage>
        <taxon>Bacteria</taxon>
        <taxon>Candidatus Dojkabacteria</taxon>
    </lineage>
</organism>
<dbReference type="GO" id="GO:0006298">
    <property type="term" value="P:mismatch repair"/>
    <property type="evidence" value="ECO:0007669"/>
    <property type="project" value="InterPro"/>
</dbReference>
<dbReference type="InterPro" id="IPR007695">
    <property type="entry name" value="DNA_mismatch_repair_MutS-lik_N"/>
</dbReference>
<dbReference type="Gene3D" id="3.40.1170.10">
    <property type="entry name" value="DNA repair protein MutS, domain I"/>
    <property type="match status" value="1"/>
</dbReference>
<dbReference type="Proteomes" id="UP000775877">
    <property type="component" value="Unassembled WGS sequence"/>
</dbReference>
<dbReference type="GO" id="GO:0005524">
    <property type="term" value="F:ATP binding"/>
    <property type="evidence" value="ECO:0007669"/>
    <property type="project" value="InterPro"/>
</dbReference>
<evidence type="ECO:0000313" key="3">
    <source>
        <dbReference type="Proteomes" id="UP000775877"/>
    </source>
</evidence>
<feature type="non-terminal residue" evidence="2">
    <location>
        <position position="152"/>
    </location>
</feature>
<evidence type="ECO:0000313" key="2">
    <source>
        <dbReference type="EMBL" id="MCA9381497.1"/>
    </source>
</evidence>
<protein>
    <submittedName>
        <fullName evidence="2">DNA mismatch repair protein MutS</fullName>
    </submittedName>
</protein>
<dbReference type="SUPFAM" id="SSF55271">
    <property type="entry name" value="DNA repair protein MutS, domain I"/>
    <property type="match status" value="1"/>
</dbReference>
<proteinExistence type="predicted"/>
<reference evidence="2" key="1">
    <citation type="submission" date="2020-04" db="EMBL/GenBank/DDBJ databases">
        <authorList>
            <person name="Zhang T."/>
        </authorList>
    </citation>
    <scope>NUCLEOTIDE SEQUENCE</scope>
    <source>
        <strain evidence="2">HKST-UBA13</strain>
    </source>
</reference>
<dbReference type="Pfam" id="PF01624">
    <property type="entry name" value="MutS_I"/>
    <property type="match status" value="1"/>
</dbReference>
<gene>
    <name evidence="2" type="ORF">KC678_04485</name>
</gene>
<accession>A0A955L253</accession>
<evidence type="ECO:0000259" key="1">
    <source>
        <dbReference type="Pfam" id="PF01624"/>
    </source>
</evidence>
<dbReference type="InterPro" id="IPR016151">
    <property type="entry name" value="DNA_mismatch_repair_MutS_N"/>
</dbReference>
<sequence>MTPMQEQYNKIKKLHQDAVLLFRLGDFYEAFNEDAELISEILGLTLTGRGKGETRIPMAGIPHHALSNYVPKLVEAGIKIAIADQVEEAVAGQLVDRQVTKIITSGTITDDSSLKAGVNNFIASVIFKDNNFYVAFTDITTGSLSIFETKSI</sequence>
<dbReference type="InterPro" id="IPR036678">
    <property type="entry name" value="MutS_con_dom_sf"/>
</dbReference>
<dbReference type="GO" id="GO:0030983">
    <property type="term" value="F:mismatched DNA binding"/>
    <property type="evidence" value="ECO:0007669"/>
    <property type="project" value="InterPro"/>
</dbReference>
<dbReference type="SUPFAM" id="SSF53150">
    <property type="entry name" value="DNA repair protein MutS, domain II"/>
    <property type="match status" value="1"/>
</dbReference>
<dbReference type="AlphaFoldDB" id="A0A955L253"/>
<feature type="domain" description="DNA mismatch repair protein MutS-like N-terminal" evidence="1">
    <location>
        <begin position="2"/>
        <end position="111"/>
    </location>
</feature>
<comment type="caution">
    <text evidence="2">The sequence shown here is derived from an EMBL/GenBank/DDBJ whole genome shotgun (WGS) entry which is preliminary data.</text>
</comment>
<dbReference type="EMBL" id="JAGQLJ010000115">
    <property type="protein sequence ID" value="MCA9381497.1"/>
    <property type="molecule type" value="Genomic_DNA"/>
</dbReference>